<protein>
    <recommendedName>
        <fullName evidence="13">Metalloendopeptidase</fullName>
        <ecNumber evidence="13">3.4.24.-</ecNumber>
    </recommendedName>
</protein>
<evidence type="ECO:0000256" key="9">
    <source>
        <dbReference type="ARBA" id="ARBA00023157"/>
    </source>
</evidence>
<keyword evidence="6 12" id="KW-0862">Zinc</keyword>
<dbReference type="InterPro" id="IPR034035">
    <property type="entry name" value="Astacin-like_dom"/>
</dbReference>
<dbReference type="InterPro" id="IPR006026">
    <property type="entry name" value="Peptidase_Metallo"/>
</dbReference>
<dbReference type="SMART" id="SM00254">
    <property type="entry name" value="ShKT"/>
    <property type="match status" value="1"/>
</dbReference>
<dbReference type="Gene3D" id="3.40.390.10">
    <property type="entry name" value="Collagenase (Catalytic Domain)"/>
    <property type="match status" value="1"/>
</dbReference>
<keyword evidence="2 12" id="KW-0645">Protease</keyword>
<proteinExistence type="predicted"/>
<dbReference type="InterPro" id="IPR024079">
    <property type="entry name" value="MetalloPept_cat_dom_sf"/>
</dbReference>
<sequence>MNALDVLTVWISCTYVNVVHSQLASVLHSVLRSQQDDVLTHHRMWQNSGKFQGDIDGIDENFLKQSADVLYSALRNKQLLWPNGVVLYELDPAFTADEVAVLKGAFSEYRRHTCVHFEKRQNQRDYLYITKGLGCYSQVGKTGGRQEISLGRGCLFHEIVVHELMHAVGFWHEHSRADRDEHIHVRWDNILPGMQSQFDKISGALQDLQGENYDYRSIMHYDSTAFSRNGQNTMEAVDKRFTTVIGSALKLSVIDIKKINKLYKCQARKKKILRVTATTPSTQNTETPQLCEDEFADCAYFEEYCRRASFAHIMNLHCPFTCNQCSQFK</sequence>
<accession>A0A0B2VFU7</accession>
<feature type="binding site" evidence="12">
    <location>
        <position position="166"/>
    </location>
    <ligand>
        <name>Zn(2+)</name>
        <dbReference type="ChEBI" id="CHEBI:29105"/>
        <note>catalytic</note>
    </ligand>
</feature>
<keyword evidence="5 12" id="KW-0378">Hydrolase</keyword>
<name>A0A0B2VFU7_TOXCA</name>
<dbReference type="MEROPS" id="M12.A21"/>
<feature type="domain" description="Peptidase M12A" evidence="15">
    <location>
        <begin position="72"/>
        <end position="266"/>
    </location>
</feature>
<dbReference type="PROSITE" id="PS51670">
    <property type="entry name" value="SHKT"/>
    <property type="match status" value="1"/>
</dbReference>
<dbReference type="GO" id="GO:0008270">
    <property type="term" value="F:zinc ion binding"/>
    <property type="evidence" value="ECO:0007669"/>
    <property type="project" value="UniProtKB-UniRule"/>
</dbReference>
<feature type="binding site" evidence="12">
    <location>
        <position position="162"/>
    </location>
    <ligand>
        <name>Zn(2+)</name>
        <dbReference type="ChEBI" id="CHEBI:29105"/>
        <note>catalytic</note>
    </ligand>
</feature>
<dbReference type="OrthoDB" id="291007at2759"/>
<evidence type="ECO:0000256" key="6">
    <source>
        <dbReference type="ARBA" id="ARBA00022833"/>
    </source>
</evidence>
<keyword evidence="10" id="KW-0325">Glycoprotein</keyword>
<comment type="caution">
    <text evidence="16">The sequence shown here is derived from an EMBL/GenBank/DDBJ whole genome shotgun (WGS) entry which is preliminary data.</text>
</comment>
<evidence type="ECO:0000256" key="11">
    <source>
        <dbReference type="PROSITE-ProRule" id="PRU01005"/>
    </source>
</evidence>
<dbReference type="FunFam" id="3.40.390.10:FF:000015">
    <property type="entry name" value="Meprin A subunit"/>
    <property type="match status" value="1"/>
</dbReference>
<dbReference type="EC" id="3.4.24.-" evidence="13"/>
<evidence type="ECO:0000256" key="1">
    <source>
        <dbReference type="ARBA" id="ARBA00002657"/>
    </source>
</evidence>
<feature type="domain" description="ShKT" evidence="14">
    <location>
        <begin position="291"/>
        <end position="325"/>
    </location>
</feature>
<dbReference type="CDD" id="cd04280">
    <property type="entry name" value="ZnMc_astacin_like"/>
    <property type="match status" value="1"/>
</dbReference>
<evidence type="ECO:0000259" key="15">
    <source>
        <dbReference type="PROSITE" id="PS51864"/>
    </source>
</evidence>
<dbReference type="InterPro" id="IPR003582">
    <property type="entry name" value="ShKT_dom"/>
</dbReference>
<keyword evidence="3 12" id="KW-0479">Metal-binding</keyword>
<dbReference type="PROSITE" id="PS51864">
    <property type="entry name" value="ASTACIN"/>
    <property type="match status" value="1"/>
</dbReference>
<evidence type="ECO:0000256" key="5">
    <source>
        <dbReference type="ARBA" id="ARBA00022801"/>
    </source>
</evidence>
<dbReference type="GO" id="GO:0006508">
    <property type="term" value="P:proteolysis"/>
    <property type="evidence" value="ECO:0007669"/>
    <property type="project" value="UniProtKB-KW"/>
</dbReference>
<evidence type="ECO:0000256" key="10">
    <source>
        <dbReference type="ARBA" id="ARBA00023180"/>
    </source>
</evidence>
<gene>
    <name evidence="16" type="primary">nas-6</name>
    <name evidence="16" type="ORF">Tcan_05673</name>
</gene>
<keyword evidence="7 12" id="KW-0482">Metalloprotease</keyword>
<dbReference type="Proteomes" id="UP000031036">
    <property type="component" value="Unassembled WGS sequence"/>
</dbReference>
<dbReference type="PANTHER" id="PTHR10127:SF829">
    <property type="entry name" value="ZINC METALLOPROTEINASE NAS-6"/>
    <property type="match status" value="1"/>
</dbReference>
<feature type="disulfide bond" evidence="11">
    <location>
        <begin position="291"/>
        <end position="325"/>
    </location>
</feature>
<keyword evidence="4" id="KW-0732">Signal</keyword>
<evidence type="ECO:0000256" key="3">
    <source>
        <dbReference type="ARBA" id="ARBA00022723"/>
    </source>
</evidence>
<keyword evidence="17" id="KW-1185">Reference proteome</keyword>
<dbReference type="SUPFAM" id="SSF55486">
    <property type="entry name" value="Metalloproteases ('zincins'), catalytic domain"/>
    <property type="match status" value="1"/>
</dbReference>
<dbReference type="SMART" id="SM00235">
    <property type="entry name" value="ZnMc"/>
    <property type="match status" value="1"/>
</dbReference>
<dbReference type="Pfam" id="PF01549">
    <property type="entry name" value="ShK"/>
    <property type="match status" value="1"/>
</dbReference>
<dbReference type="STRING" id="6265.A0A0B2VFU7"/>
<evidence type="ECO:0000256" key="13">
    <source>
        <dbReference type="RuleBase" id="RU361183"/>
    </source>
</evidence>
<comment type="function">
    <text evidence="1">Metalloprotease.</text>
</comment>
<dbReference type="InterPro" id="IPR001506">
    <property type="entry name" value="Peptidase_M12A"/>
</dbReference>
<evidence type="ECO:0000259" key="14">
    <source>
        <dbReference type="PROSITE" id="PS51670"/>
    </source>
</evidence>
<dbReference type="OMA" id="LNERQTW"/>
<keyword evidence="8" id="KW-0865">Zymogen</keyword>
<dbReference type="EMBL" id="JPKZ01001843">
    <property type="protein sequence ID" value="KHN79860.1"/>
    <property type="molecule type" value="Genomic_DNA"/>
</dbReference>
<dbReference type="AlphaFoldDB" id="A0A0B2VFU7"/>
<comment type="caution">
    <text evidence="11">Lacks conserved residue(s) required for the propagation of feature annotation.</text>
</comment>
<keyword evidence="9 11" id="KW-1015">Disulfide bond</keyword>
<dbReference type="PRINTS" id="PR00480">
    <property type="entry name" value="ASTACIN"/>
</dbReference>
<evidence type="ECO:0000256" key="2">
    <source>
        <dbReference type="ARBA" id="ARBA00022670"/>
    </source>
</evidence>
<evidence type="ECO:0000313" key="16">
    <source>
        <dbReference type="EMBL" id="KHN79860.1"/>
    </source>
</evidence>
<evidence type="ECO:0000256" key="12">
    <source>
        <dbReference type="PROSITE-ProRule" id="PRU01211"/>
    </source>
</evidence>
<evidence type="ECO:0000313" key="17">
    <source>
        <dbReference type="Proteomes" id="UP000031036"/>
    </source>
</evidence>
<reference evidence="16 17" key="1">
    <citation type="submission" date="2014-11" db="EMBL/GenBank/DDBJ databases">
        <title>Genetic blueprint of the zoonotic pathogen Toxocara canis.</title>
        <authorList>
            <person name="Zhu X.-Q."/>
            <person name="Korhonen P.K."/>
            <person name="Cai H."/>
            <person name="Young N.D."/>
            <person name="Nejsum P."/>
            <person name="von Samson-Himmelstjerna G."/>
            <person name="Boag P.R."/>
            <person name="Tan P."/>
            <person name="Li Q."/>
            <person name="Min J."/>
            <person name="Yang Y."/>
            <person name="Wang X."/>
            <person name="Fang X."/>
            <person name="Hall R.S."/>
            <person name="Hofmann A."/>
            <person name="Sternberg P.W."/>
            <person name="Jex A.R."/>
            <person name="Gasser R.B."/>
        </authorList>
    </citation>
    <scope>NUCLEOTIDE SEQUENCE [LARGE SCALE GENOMIC DNA]</scope>
    <source>
        <strain evidence="16">PN_DK_2014</strain>
    </source>
</reference>
<dbReference type="Pfam" id="PF01400">
    <property type="entry name" value="Astacin"/>
    <property type="match status" value="1"/>
</dbReference>
<dbReference type="GO" id="GO:0004222">
    <property type="term" value="F:metalloendopeptidase activity"/>
    <property type="evidence" value="ECO:0007669"/>
    <property type="project" value="UniProtKB-UniRule"/>
</dbReference>
<comment type="cofactor">
    <cofactor evidence="12 13">
        <name>Zn(2+)</name>
        <dbReference type="ChEBI" id="CHEBI:29105"/>
    </cofactor>
    <text evidence="12 13">Binds 1 zinc ion per subunit.</text>
</comment>
<dbReference type="PANTHER" id="PTHR10127">
    <property type="entry name" value="DISCOIDIN, CUB, EGF, LAMININ , AND ZINC METALLOPROTEASE DOMAIN CONTAINING"/>
    <property type="match status" value="1"/>
</dbReference>
<evidence type="ECO:0000256" key="7">
    <source>
        <dbReference type="ARBA" id="ARBA00023049"/>
    </source>
</evidence>
<feature type="active site" evidence="12">
    <location>
        <position position="163"/>
    </location>
</feature>
<evidence type="ECO:0000256" key="4">
    <source>
        <dbReference type="ARBA" id="ARBA00022729"/>
    </source>
</evidence>
<evidence type="ECO:0000256" key="8">
    <source>
        <dbReference type="ARBA" id="ARBA00023145"/>
    </source>
</evidence>
<organism evidence="16 17">
    <name type="scientific">Toxocara canis</name>
    <name type="common">Canine roundworm</name>
    <dbReference type="NCBI Taxonomy" id="6265"/>
    <lineage>
        <taxon>Eukaryota</taxon>
        <taxon>Metazoa</taxon>
        <taxon>Ecdysozoa</taxon>
        <taxon>Nematoda</taxon>
        <taxon>Chromadorea</taxon>
        <taxon>Rhabditida</taxon>
        <taxon>Spirurina</taxon>
        <taxon>Ascaridomorpha</taxon>
        <taxon>Ascaridoidea</taxon>
        <taxon>Toxocaridae</taxon>
        <taxon>Toxocara</taxon>
    </lineage>
</organism>
<feature type="binding site" evidence="12">
    <location>
        <position position="172"/>
    </location>
    <ligand>
        <name>Zn(2+)</name>
        <dbReference type="ChEBI" id="CHEBI:29105"/>
        <note>catalytic</note>
    </ligand>
</feature>